<dbReference type="NCBIfam" id="TIGR01494">
    <property type="entry name" value="ATPase_P-type"/>
    <property type="match status" value="2"/>
</dbReference>
<dbReference type="Gene3D" id="3.40.1110.10">
    <property type="entry name" value="Calcium-transporting ATPase, cytoplasmic domain N"/>
    <property type="match status" value="1"/>
</dbReference>
<feature type="transmembrane region" description="Helical" evidence="15">
    <location>
        <begin position="805"/>
        <end position="826"/>
    </location>
</feature>
<evidence type="ECO:0000256" key="15">
    <source>
        <dbReference type="SAM" id="Phobius"/>
    </source>
</evidence>
<evidence type="ECO:0000256" key="4">
    <source>
        <dbReference type="ARBA" id="ARBA00022475"/>
    </source>
</evidence>
<feature type="transmembrane region" description="Helical" evidence="15">
    <location>
        <begin position="81"/>
        <end position="97"/>
    </location>
</feature>
<dbReference type="GO" id="GO:1902600">
    <property type="term" value="P:proton transmembrane transport"/>
    <property type="evidence" value="ECO:0007669"/>
    <property type="project" value="TreeGrafter"/>
</dbReference>
<dbReference type="SUPFAM" id="SSF56784">
    <property type="entry name" value="HAD-like"/>
    <property type="match status" value="1"/>
</dbReference>
<keyword evidence="11" id="KW-1278">Translocase</keyword>
<evidence type="ECO:0000256" key="9">
    <source>
        <dbReference type="ARBA" id="ARBA00022840"/>
    </source>
</evidence>
<keyword evidence="10" id="KW-0460">Magnesium</keyword>
<dbReference type="SFLD" id="SFLDG00002">
    <property type="entry name" value="C1.7:_P-type_atpase_like"/>
    <property type="match status" value="1"/>
</dbReference>
<dbReference type="SUPFAM" id="SSF81660">
    <property type="entry name" value="Metal cation-transporting ATPase, ATP-binding domain N"/>
    <property type="match status" value="1"/>
</dbReference>
<protein>
    <recommendedName>
        <fullName evidence="3">P-type Ca(2+) transporter</fullName>
        <ecNumber evidence="3">7.2.2.10</ecNumber>
    </recommendedName>
</protein>
<dbReference type="InterPro" id="IPR036412">
    <property type="entry name" value="HAD-like_sf"/>
</dbReference>
<dbReference type="FunFam" id="2.70.150.10:FF:000016">
    <property type="entry name" value="Calcium-transporting P-type ATPase putative"/>
    <property type="match status" value="1"/>
</dbReference>
<dbReference type="EC" id="7.2.2.10" evidence="3"/>
<keyword evidence="5" id="KW-0109">Calcium transport</keyword>
<dbReference type="GO" id="GO:1990573">
    <property type="term" value="P:potassium ion import across plasma membrane"/>
    <property type="evidence" value="ECO:0007669"/>
    <property type="project" value="TreeGrafter"/>
</dbReference>
<evidence type="ECO:0000256" key="1">
    <source>
        <dbReference type="ARBA" id="ARBA00004651"/>
    </source>
</evidence>
<feature type="transmembrane region" description="Helical" evidence="15">
    <location>
        <begin position="244"/>
        <end position="265"/>
    </location>
</feature>
<dbReference type="Gene3D" id="2.70.150.10">
    <property type="entry name" value="Calcium-transporting ATPase, cytoplasmic transduction domain A"/>
    <property type="match status" value="1"/>
</dbReference>
<keyword evidence="12 15" id="KW-1133">Transmembrane helix</keyword>
<keyword evidence="8" id="KW-0547">Nucleotide-binding</keyword>
<reference evidence="17 18" key="1">
    <citation type="journal article" date="2012" name="J. Bacteriol.">
        <title>Draft Genome Sequences for Two Metal-Reducing Pelosinus fermentans Strains Isolated from a Cr(VI)-Contaminated Site and for Type Strain R7.</title>
        <authorList>
            <person name="Brown S.D."/>
            <person name="Podar M."/>
            <person name="Klingeman D.M."/>
            <person name="Johnson C.M."/>
            <person name="Yang Z.K."/>
            <person name="Utturkar S.M."/>
            <person name="Land M.L."/>
            <person name="Mosher J.J."/>
            <person name="Hurt R.A.Jr."/>
            <person name="Phelps T.J."/>
            <person name="Palumbo A.V."/>
            <person name="Arkin A.P."/>
            <person name="Hazen T.C."/>
            <person name="Elias D.A."/>
        </authorList>
    </citation>
    <scope>NUCLEOTIDE SEQUENCE [LARGE SCALE GENOMIC DNA]</scope>
    <source>
        <strain evidence="17 18">B4</strain>
    </source>
</reference>
<comment type="catalytic activity">
    <reaction evidence="14">
        <text>Ca(2+)(in) + ATP + H2O = Ca(2+)(out) + ADP + phosphate + H(+)</text>
        <dbReference type="Rhea" id="RHEA:18105"/>
        <dbReference type="ChEBI" id="CHEBI:15377"/>
        <dbReference type="ChEBI" id="CHEBI:15378"/>
        <dbReference type="ChEBI" id="CHEBI:29108"/>
        <dbReference type="ChEBI" id="CHEBI:30616"/>
        <dbReference type="ChEBI" id="CHEBI:43474"/>
        <dbReference type="ChEBI" id="CHEBI:456216"/>
        <dbReference type="EC" id="7.2.2.10"/>
    </reaction>
</comment>
<dbReference type="GO" id="GO:0036376">
    <property type="term" value="P:sodium ion export across plasma membrane"/>
    <property type="evidence" value="ECO:0007669"/>
    <property type="project" value="TreeGrafter"/>
</dbReference>
<dbReference type="GO" id="GO:0005388">
    <property type="term" value="F:P-type calcium transporter activity"/>
    <property type="evidence" value="ECO:0007669"/>
    <property type="project" value="UniProtKB-EC"/>
</dbReference>
<dbReference type="PROSITE" id="PS00154">
    <property type="entry name" value="ATPASE_E1_E2"/>
    <property type="match status" value="1"/>
</dbReference>
<evidence type="ECO:0000256" key="5">
    <source>
        <dbReference type="ARBA" id="ARBA00022568"/>
    </source>
</evidence>
<dbReference type="SUPFAM" id="SSF81653">
    <property type="entry name" value="Calcium ATPase, transduction domain A"/>
    <property type="match status" value="1"/>
</dbReference>
<keyword evidence="18" id="KW-1185">Reference proteome</keyword>
<dbReference type="InterPro" id="IPR004014">
    <property type="entry name" value="ATPase_P-typ_cation-transptr_N"/>
</dbReference>
<evidence type="ECO:0000256" key="11">
    <source>
        <dbReference type="ARBA" id="ARBA00022967"/>
    </source>
</evidence>
<dbReference type="AlphaFoldDB" id="I9LFZ4"/>
<dbReference type="InterPro" id="IPR001757">
    <property type="entry name" value="P_typ_ATPase"/>
</dbReference>
<dbReference type="InterPro" id="IPR044492">
    <property type="entry name" value="P_typ_ATPase_HD_dom"/>
</dbReference>
<dbReference type="GO" id="GO:0005886">
    <property type="term" value="C:plasma membrane"/>
    <property type="evidence" value="ECO:0007669"/>
    <property type="project" value="UniProtKB-SubCell"/>
</dbReference>
<gene>
    <name evidence="17" type="ORF">FB4_3001</name>
</gene>
<dbReference type="RefSeq" id="WP_007932885.1">
    <property type="nucleotide sequence ID" value="NZ_AKVJ01000021.1"/>
</dbReference>
<keyword evidence="5" id="KW-0406">Ion transport</keyword>
<dbReference type="GO" id="GO:0030007">
    <property type="term" value="P:intracellular potassium ion homeostasis"/>
    <property type="evidence" value="ECO:0007669"/>
    <property type="project" value="TreeGrafter"/>
</dbReference>
<dbReference type="Gene3D" id="3.40.50.1000">
    <property type="entry name" value="HAD superfamily/HAD-like"/>
    <property type="match status" value="1"/>
</dbReference>
<dbReference type="SUPFAM" id="SSF81665">
    <property type="entry name" value="Calcium ATPase, transmembrane domain M"/>
    <property type="match status" value="1"/>
</dbReference>
<dbReference type="InterPro" id="IPR059000">
    <property type="entry name" value="ATPase_P-type_domA"/>
</dbReference>
<organism evidence="17 18">
    <name type="scientific">Pelosinus fermentans B4</name>
    <dbReference type="NCBI Taxonomy" id="1149862"/>
    <lineage>
        <taxon>Bacteria</taxon>
        <taxon>Bacillati</taxon>
        <taxon>Bacillota</taxon>
        <taxon>Negativicutes</taxon>
        <taxon>Selenomonadales</taxon>
        <taxon>Sporomusaceae</taxon>
        <taxon>Pelosinus</taxon>
    </lineage>
</organism>
<comment type="similarity">
    <text evidence="2">Belongs to the cation transport ATPase (P-type) (TC 3.A.3) family. Type IIA subfamily.</text>
</comment>
<dbReference type="InterPro" id="IPR050510">
    <property type="entry name" value="Cation_transp_ATPase_P-type"/>
</dbReference>
<dbReference type="PRINTS" id="PR00119">
    <property type="entry name" value="CATATPASE"/>
</dbReference>
<dbReference type="CDD" id="cd02089">
    <property type="entry name" value="P-type_ATPase_Ca_prok"/>
    <property type="match status" value="1"/>
</dbReference>
<evidence type="ECO:0000256" key="2">
    <source>
        <dbReference type="ARBA" id="ARBA00005675"/>
    </source>
</evidence>
<dbReference type="Pfam" id="PF00689">
    <property type="entry name" value="Cation_ATPase_C"/>
    <property type="match status" value="1"/>
</dbReference>
<dbReference type="InterPro" id="IPR008250">
    <property type="entry name" value="ATPase_P-typ_transduc_dom_A_sf"/>
</dbReference>
<sequence length="908" mass="98766">MKSWHQLPIEQITTDLRTDIQNGLLPEEVTLRQKQYGFNELAEKDKESLFRKFINQFKDFLVLILLAASVISVLIGEITDAFVIIAIVILNASLGVFQEAKAEKALEALKRMSAPSSKTIRAGNLVMIPSRELIPGDVVILEAGDYIPADIRIVETANLKVEEASLTGESAAVEKDHITLEKDAPLGDRHNIGFMSTIVTYGRGKGIVVTTGMETEIGKIAAMIQSLEEDSTPLQKKLKGFGKLLGGLGLAICAVVFLVGIYNGYRTGSLDFQLVQSMLMISISLAVAAIPEGLPTVVTIVLALGMQRMAKKNAIVKKLHAVETLGSTTIICSDKTGTLTQNQMTVVKVTLGKKSFEITGEGYKPEGDFLVEGTKTGIDTEKDLDLLLLGAALCNDAQLKEPSDTQNWTIIGDPTEGALLTVAAKGGKSKEQFSLYTRIAEIPFDSARKMMTTFHKMTNHQTIAFTKGAPDILLRNCTNILIDGIARPMTEEDSQIIQEGNQNMSSQALRVLAIAYREFDQVPDNLNPSSIEQEMTFIGLLGMIDPARPEAKEAVNLCLSAGIRPIMITGDHPGTALAIAKDLGIATNEQQVLAGQDVNRLSKEQLQKSVKDVTVFARVSPENKMSIIDALRTNGEIVAMTGDGVNDAPALKKAHIGIAMGITGTDVTKEAADMIVSDDNFATIVTAIEEGRVIFANIKKFIFFLLSCNASEVLVIFLAMLLGWPIPLLPIQLLWINLVTDAFPALALGIEKKEPNIMETPPRAPDEPLLSKNMLTMIAVQSIVMAATVLAAFQYGLHTHNNDLAVGRTFAFVTLILSQIICAYSARSEHYSTFKLGFFSNTYLNLGAGLSFLLLLLSIYGPLHLIFKTIEPGTTELFAFILFAPIPFIATEICKFILNTRKTNTSFK</sequence>
<evidence type="ECO:0000313" key="17">
    <source>
        <dbReference type="EMBL" id="EIW19291.1"/>
    </source>
</evidence>
<dbReference type="Pfam" id="PF13246">
    <property type="entry name" value="Cation_ATPase"/>
    <property type="match status" value="1"/>
</dbReference>
<dbReference type="InterPro" id="IPR023299">
    <property type="entry name" value="ATPase_P-typ_cyto_dom_N"/>
</dbReference>
<feature type="transmembrane region" description="Helical" evidence="15">
    <location>
        <begin position="732"/>
        <end position="750"/>
    </location>
</feature>
<dbReference type="Proteomes" id="UP000004324">
    <property type="component" value="Unassembled WGS sequence"/>
</dbReference>
<keyword evidence="9" id="KW-0067">ATP-binding</keyword>
<dbReference type="InterPro" id="IPR018303">
    <property type="entry name" value="ATPase_P-typ_P_site"/>
</dbReference>
<accession>I9LFZ4</accession>
<feature type="transmembrane region" description="Helical" evidence="15">
    <location>
        <begin position="838"/>
        <end position="857"/>
    </location>
</feature>
<dbReference type="GO" id="GO:0016887">
    <property type="term" value="F:ATP hydrolysis activity"/>
    <property type="evidence" value="ECO:0007669"/>
    <property type="project" value="InterPro"/>
</dbReference>
<proteinExistence type="inferred from homology"/>
<feature type="transmembrane region" description="Helical" evidence="15">
    <location>
        <begin position="770"/>
        <end position="793"/>
    </location>
</feature>
<dbReference type="PANTHER" id="PTHR43294:SF20">
    <property type="entry name" value="P-TYPE ATPASE"/>
    <property type="match status" value="1"/>
</dbReference>
<dbReference type="GO" id="GO:0005524">
    <property type="term" value="F:ATP binding"/>
    <property type="evidence" value="ECO:0007669"/>
    <property type="project" value="UniProtKB-KW"/>
</dbReference>
<comment type="caution">
    <text evidence="17">The sequence shown here is derived from an EMBL/GenBank/DDBJ whole genome shotgun (WGS) entry which is preliminary data.</text>
</comment>
<dbReference type="InterPro" id="IPR023298">
    <property type="entry name" value="ATPase_P-typ_TM_dom_sf"/>
</dbReference>
<dbReference type="FunFam" id="1.20.1110.10:FF:000065">
    <property type="entry name" value="Sarcoplasmic/endoplasmic reticulum calcium ATPase 1"/>
    <property type="match status" value="1"/>
</dbReference>
<dbReference type="PATRIC" id="fig|1149862.3.peg.1558"/>
<dbReference type="InterPro" id="IPR023214">
    <property type="entry name" value="HAD_sf"/>
</dbReference>
<keyword evidence="5" id="KW-0106">Calcium</keyword>
<dbReference type="Pfam" id="PF00690">
    <property type="entry name" value="Cation_ATPase_N"/>
    <property type="match status" value="1"/>
</dbReference>
<feature type="transmembrane region" description="Helical" evidence="15">
    <location>
        <begin position="277"/>
        <end position="304"/>
    </location>
</feature>
<dbReference type="EMBL" id="AKVJ01000021">
    <property type="protein sequence ID" value="EIW19291.1"/>
    <property type="molecule type" value="Genomic_DNA"/>
</dbReference>
<evidence type="ECO:0000259" key="16">
    <source>
        <dbReference type="SMART" id="SM00831"/>
    </source>
</evidence>
<evidence type="ECO:0000256" key="3">
    <source>
        <dbReference type="ARBA" id="ARBA00012790"/>
    </source>
</evidence>
<keyword evidence="5" id="KW-0813">Transport</keyword>
<feature type="transmembrane region" description="Helical" evidence="15">
    <location>
        <begin position="701"/>
        <end position="726"/>
    </location>
</feature>
<keyword evidence="6 15" id="KW-0812">Transmembrane</keyword>
<evidence type="ECO:0000256" key="12">
    <source>
        <dbReference type="ARBA" id="ARBA00022989"/>
    </source>
</evidence>
<evidence type="ECO:0000256" key="7">
    <source>
        <dbReference type="ARBA" id="ARBA00022723"/>
    </source>
</evidence>
<keyword evidence="7" id="KW-0479">Metal-binding</keyword>
<evidence type="ECO:0000256" key="13">
    <source>
        <dbReference type="ARBA" id="ARBA00023136"/>
    </source>
</evidence>
<dbReference type="SMART" id="SM00831">
    <property type="entry name" value="Cation_ATPase_N"/>
    <property type="match status" value="1"/>
</dbReference>
<keyword evidence="13 15" id="KW-0472">Membrane</keyword>
<evidence type="ECO:0000256" key="10">
    <source>
        <dbReference type="ARBA" id="ARBA00022842"/>
    </source>
</evidence>
<feature type="transmembrane region" description="Helical" evidence="15">
    <location>
        <begin position="877"/>
        <end position="898"/>
    </location>
</feature>
<dbReference type="Gene3D" id="1.20.1110.10">
    <property type="entry name" value="Calcium-transporting ATPase, transmembrane domain"/>
    <property type="match status" value="1"/>
</dbReference>
<dbReference type="PANTHER" id="PTHR43294">
    <property type="entry name" value="SODIUM/POTASSIUM-TRANSPORTING ATPASE SUBUNIT ALPHA"/>
    <property type="match status" value="1"/>
</dbReference>
<dbReference type="GO" id="GO:0005391">
    <property type="term" value="F:P-type sodium:potassium-exchanging transporter activity"/>
    <property type="evidence" value="ECO:0007669"/>
    <property type="project" value="TreeGrafter"/>
</dbReference>
<dbReference type="Pfam" id="PF00122">
    <property type="entry name" value="E1-E2_ATPase"/>
    <property type="match status" value="1"/>
</dbReference>
<dbReference type="InterPro" id="IPR006068">
    <property type="entry name" value="ATPase_P-typ_cation-transptr_C"/>
</dbReference>
<name>I9LFZ4_9FIRM</name>
<dbReference type="PRINTS" id="PR00120">
    <property type="entry name" value="HATPASE"/>
</dbReference>
<dbReference type="GO" id="GO:0046872">
    <property type="term" value="F:metal ion binding"/>
    <property type="evidence" value="ECO:0007669"/>
    <property type="project" value="UniProtKB-KW"/>
</dbReference>
<dbReference type="SFLD" id="SFLDF00027">
    <property type="entry name" value="p-type_atpase"/>
    <property type="match status" value="1"/>
</dbReference>
<dbReference type="OrthoDB" id="9760802at2"/>
<keyword evidence="4" id="KW-1003">Cell membrane</keyword>
<comment type="subcellular location">
    <subcellularLocation>
        <location evidence="1">Cell membrane</location>
        <topology evidence="1">Multi-pass membrane protein</topology>
    </subcellularLocation>
</comment>
<dbReference type="FunFam" id="3.40.50.1000:FF:000028">
    <property type="entry name" value="Calcium-transporting P-type ATPase, putative"/>
    <property type="match status" value="1"/>
</dbReference>
<evidence type="ECO:0000256" key="8">
    <source>
        <dbReference type="ARBA" id="ARBA00022741"/>
    </source>
</evidence>
<dbReference type="GO" id="GO:0006883">
    <property type="term" value="P:intracellular sodium ion homeostasis"/>
    <property type="evidence" value="ECO:0007669"/>
    <property type="project" value="TreeGrafter"/>
</dbReference>
<evidence type="ECO:0000313" key="18">
    <source>
        <dbReference type="Proteomes" id="UP000004324"/>
    </source>
</evidence>
<evidence type="ECO:0000256" key="6">
    <source>
        <dbReference type="ARBA" id="ARBA00022692"/>
    </source>
</evidence>
<feature type="transmembrane region" description="Helical" evidence="15">
    <location>
        <begin position="57"/>
        <end position="75"/>
    </location>
</feature>
<dbReference type="SFLD" id="SFLDS00003">
    <property type="entry name" value="Haloacid_Dehalogenase"/>
    <property type="match status" value="1"/>
</dbReference>
<feature type="domain" description="Cation-transporting P-type ATPase N-terminal" evidence="16">
    <location>
        <begin position="3"/>
        <end position="77"/>
    </location>
</feature>
<evidence type="ECO:0000256" key="14">
    <source>
        <dbReference type="ARBA" id="ARBA00048694"/>
    </source>
</evidence>